<dbReference type="InterPro" id="IPR008538">
    <property type="entry name" value="Uma2"/>
</dbReference>
<dbReference type="PANTHER" id="PTHR36558:SF1">
    <property type="entry name" value="RESTRICTION ENDONUCLEASE DOMAIN-CONTAINING PROTEIN-RELATED"/>
    <property type="match status" value="1"/>
</dbReference>
<evidence type="ECO:0000313" key="3">
    <source>
        <dbReference type="Proteomes" id="UP000019460"/>
    </source>
</evidence>
<evidence type="ECO:0000259" key="1">
    <source>
        <dbReference type="Pfam" id="PF05685"/>
    </source>
</evidence>
<dbReference type="eggNOG" id="COG4636">
    <property type="taxonomic scope" value="Bacteria"/>
</dbReference>
<reference evidence="2 3" key="1">
    <citation type="submission" date="2012-11" db="EMBL/GenBank/DDBJ databases">
        <title>Genome assembly of Thiorhodococcus sp. AK35.</title>
        <authorList>
            <person name="Nupur N."/>
            <person name="Khatri I."/>
            <person name="Subramanian S."/>
            <person name="Pinnaka A."/>
        </authorList>
    </citation>
    <scope>NUCLEOTIDE SEQUENCE [LARGE SCALE GENOMIC DNA]</scope>
    <source>
        <strain evidence="2 3">AK35</strain>
    </source>
</reference>
<proteinExistence type="predicted"/>
<dbReference type="RefSeq" id="WP_043752552.1">
    <property type="nucleotide sequence ID" value="NZ_AONC01000025.1"/>
</dbReference>
<evidence type="ECO:0000313" key="2">
    <source>
        <dbReference type="EMBL" id="EXJ15588.1"/>
    </source>
</evidence>
<gene>
    <name evidence="2" type="ORF">D779_1330</name>
</gene>
<name>W9V7N0_9GAMM</name>
<feature type="domain" description="Putative restriction endonuclease" evidence="1">
    <location>
        <begin position="13"/>
        <end position="171"/>
    </location>
</feature>
<dbReference type="PATRIC" id="fig|1249627.3.peg.1780"/>
<dbReference type="STRING" id="1249627.D779_1330"/>
<organism evidence="2 3">
    <name type="scientific">Imhoffiella purpurea</name>
    <dbReference type="NCBI Taxonomy" id="1249627"/>
    <lineage>
        <taxon>Bacteria</taxon>
        <taxon>Pseudomonadati</taxon>
        <taxon>Pseudomonadota</taxon>
        <taxon>Gammaproteobacteria</taxon>
        <taxon>Chromatiales</taxon>
        <taxon>Chromatiaceae</taxon>
        <taxon>Imhoffiella</taxon>
    </lineage>
</organism>
<dbReference type="Pfam" id="PF05685">
    <property type="entry name" value="Uma2"/>
    <property type="match status" value="1"/>
</dbReference>
<dbReference type="PANTHER" id="PTHR36558">
    <property type="entry name" value="GLR1098 PROTEIN"/>
    <property type="match status" value="1"/>
</dbReference>
<accession>W9V7N0</accession>
<dbReference type="Proteomes" id="UP000019460">
    <property type="component" value="Unassembled WGS sequence"/>
</dbReference>
<dbReference type="AlphaFoldDB" id="W9V7N0"/>
<protein>
    <recommendedName>
        <fullName evidence="1">Putative restriction endonuclease domain-containing protein</fullName>
    </recommendedName>
</protein>
<dbReference type="CDD" id="cd06260">
    <property type="entry name" value="DUF820-like"/>
    <property type="match status" value="1"/>
</dbReference>
<dbReference type="EMBL" id="AONC01000025">
    <property type="protein sequence ID" value="EXJ15588.1"/>
    <property type="molecule type" value="Genomic_DNA"/>
</dbReference>
<comment type="caution">
    <text evidence="2">The sequence shown here is derived from an EMBL/GenBank/DDBJ whole genome shotgun (WGS) entry which is preliminary data.</text>
</comment>
<dbReference type="SUPFAM" id="SSF52980">
    <property type="entry name" value="Restriction endonuclease-like"/>
    <property type="match status" value="1"/>
</dbReference>
<sequence>MTMAQPLDHLTPQDYLDWERQQETRHEYVNGEIHAMTGASRRHNLICVNIAASLHAQMRGRPCEVYSNDMRVKVSETGMYTYPDIVVACGEPSFEDAHIDTLLDPVLIVEVLSESTEGYDRGAKFMHYRNLASLRDYLLVAQDSNRIEHYGRQDGNRWLLTEYNSLDARVVPTGIDGVLLLSDVYERVEFGADHKQAGD</sequence>
<keyword evidence="3" id="KW-1185">Reference proteome</keyword>
<dbReference type="InterPro" id="IPR011335">
    <property type="entry name" value="Restrct_endonuc-II-like"/>
</dbReference>
<dbReference type="InterPro" id="IPR012296">
    <property type="entry name" value="Nuclease_put_TT1808"/>
</dbReference>
<dbReference type="Gene3D" id="3.90.1570.10">
    <property type="entry name" value="tt1808, chain A"/>
    <property type="match status" value="1"/>
</dbReference>